<keyword evidence="3" id="KW-1185">Reference proteome</keyword>
<feature type="domain" description="Co-chaperone DjlA N-terminal" evidence="1">
    <location>
        <begin position="5"/>
        <end position="120"/>
    </location>
</feature>
<dbReference type="KEGG" id="tpro:Ga0080559_TMP930"/>
<dbReference type="AlphaFoldDB" id="A0A1U7D0W8"/>
<dbReference type="Proteomes" id="UP000186559">
    <property type="component" value="Chromosome"/>
</dbReference>
<gene>
    <name evidence="2" type="ORF">Ga0080559_TMP930</name>
</gene>
<dbReference type="Pfam" id="PF05099">
    <property type="entry name" value="TerB"/>
    <property type="match status" value="1"/>
</dbReference>
<accession>A0A1U7D0W8</accession>
<dbReference type="EMBL" id="CP014796">
    <property type="protein sequence ID" value="APX21726.1"/>
    <property type="molecule type" value="Genomic_DNA"/>
</dbReference>
<evidence type="ECO:0000259" key="1">
    <source>
        <dbReference type="Pfam" id="PF05099"/>
    </source>
</evidence>
<dbReference type="InterPro" id="IPR029024">
    <property type="entry name" value="TerB-like"/>
</dbReference>
<proteinExistence type="predicted"/>
<sequence length="131" mass="14851">MRPALSILVTAAQSDGEFHPEELDAICQFIENELMVGARCERFREQISIDVLDQLTEIVHRMRPQRSSLPGYITRILEFAPDERARFASALEHVIIADGKVDLDEQEILDELAVFATLESETRLRRLAGVS</sequence>
<evidence type="ECO:0000313" key="2">
    <source>
        <dbReference type="EMBL" id="APX21726.1"/>
    </source>
</evidence>
<name>A0A1U7D0W8_9RHOB</name>
<dbReference type="Gene3D" id="1.10.3680.10">
    <property type="entry name" value="TerB-like"/>
    <property type="match status" value="1"/>
</dbReference>
<dbReference type="InterPro" id="IPR007791">
    <property type="entry name" value="DjlA_N"/>
</dbReference>
<protein>
    <submittedName>
        <fullName evidence="2">Tellurite resistance protein TerB</fullName>
    </submittedName>
</protein>
<dbReference type="SUPFAM" id="SSF158682">
    <property type="entry name" value="TerB-like"/>
    <property type="match status" value="1"/>
</dbReference>
<organism evidence="2 3">
    <name type="scientific">Salipiger profundus</name>
    <dbReference type="NCBI Taxonomy" id="1229727"/>
    <lineage>
        <taxon>Bacteria</taxon>
        <taxon>Pseudomonadati</taxon>
        <taxon>Pseudomonadota</taxon>
        <taxon>Alphaproteobacteria</taxon>
        <taxon>Rhodobacterales</taxon>
        <taxon>Roseobacteraceae</taxon>
        <taxon>Salipiger</taxon>
    </lineage>
</organism>
<evidence type="ECO:0000313" key="3">
    <source>
        <dbReference type="Proteomes" id="UP000186559"/>
    </source>
</evidence>
<reference evidence="2 3" key="1">
    <citation type="submission" date="2016-03" db="EMBL/GenBank/DDBJ databases">
        <title>Deep-sea bacteria in the southern Pacific.</title>
        <authorList>
            <person name="Tang K."/>
        </authorList>
    </citation>
    <scope>NUCLEOTIDE SEQUENCE [LARGE SCALE GENOMIC DNA]</scope>
    <source>
        <strain evidence="2 3">JLT2016</strain>
    </source>
</reference>